<gene>
    <name evidence="1" type="ORF">WKI67_03530</name>
</gene>
<evidence type="ECO:0000313" key="1">
    <source>
        <dbReference type="EMBL" id="MEJ8632496.1"/>
    </source>
</evidence>
<proteinExistence type="predicted"/>
<dbReference type="EMBL" id="JBBKAJ010000021">
    <property type="protein sequence ID" value="MEJ8632496.1"/>
    <property type="molecule type" value="Genomic_DNA"/>
</dbReference>
<keyword evidence="2" id="KW-1185">Reference proteome</keyword>
<sequence length="108" mass="11755">MIKTNQPTAHAQLAALPWPSIAVQHTASGTGHGRRESRSIKTCGIADELGGIAFPHARLAIRVHRRRKQTGERETRCCLPLKMSMGLSLPMSMCGDENALPESVRQGI</sequence>
<comment type="caution">
    <text evidence="1">The sequence shown here is derived from an EMBL/GenBank/DDBJ whole genome shotgun (WGS) entry which is preliminary data.</text>
</comment>
<accession>A0ACC6PME9</accession>
<name>A0ACC6PME9_9ACTN</name>
<dbReference type="Proteomes" id="UP001377168">
    <property type="component" value="Unassembled WGS sequence"/>
</dbReference>
<reference evidence="1" key="1">
    <citation type="submission" date="2024-03" db="EMBL/GenBank/DDBJ databases">
        <title>Novel Streptomyces species of biotechnological and ecological value are a feature of Machair soil.</title>
        <authorList>
            <person name="Prole J.R."/>
            <person name="Goodfellow M."/>
            <person name="Allenby N."/>
            <person name="Ward A.C."/>
        </authorList>
    </citation>
    <scope>NUCLEOTIDE SEQUENCE</scope>
    <source>
        <strain evidence="1">MS2.AVA.5</strain>
    </source>
</reference>
<organism evidence="1 2">
    <name type="scientific">Streptomyces achmelvichensis</name>
    <dbReference type="NCBI Taxonomy" id="3134111"/>
    <lineage>
        <taxon>Bacteria</taxon>
        <taxon>Bacillati</taxon>
        <taxon>Actinomycetota</taxon>
        <taxon>Actinomycetes</taxon>
        <taxon>Kitasatosporales</taxon>
        <taxon>Streptomycetaceae</taxon>
        <taxon>Streptomyces</taxon>
    </lineage>
</organism>
<protein>
    <submittedName>
        <fullName evidence="1">Uncharacterized protein</fullName>
    </submittedName>
</protein>
<evidence type="ECO:0000313" key="2">
    <source>
        <dbReference type="Proteomes" id="UP001377168"/>
    </source>
</evidence>